<gene>
    <name evidence="3" type="ORF">ACFQ2F_01470</name>
</gene>
<keyword evidence="1" id="KW-0812">Transmembrane</keyword>
<proteinExistence type="predicted"/>
<evidence type="ECO:0000256" key="1">
    <source>
        <dbReference type="SAM" id="Phobius"/>
    </source>
</evidence>
<evidence type="ECO:0000259" key="2">
    <source>
        <dbReference type="Pfam" id="PF18566"/>
    </source>
</evidence>
<dbReference type="EMBL" id="JBHTJO010000001">
    <property type="protein sequence ID" value="MFD0985763.1"/>
    <property type="molecule type" value="Genomic_DNA"/>
</dbReference>
<reference evidence="4" key="1">
    <citation type="journal article" date="2019" name="Int. J. Syst. Evol. Microbiol.">
        <title>The Global Catalogue of Microorganisms (GCM) 10K type strain sequencing project: providing services to taxonomists for standard genome sequencing and annotation.</title>
        <authorList>
            <consortium name="The Broad Institute Genomics Platform"/>
            <consortium name="The Broad Institute Genome Sequencing Center for Infectious Disease"/>
            <person name="Wu L."/>
            <person name="Ma J."/>
        </authorList>
    </citation>
    <scope>NUCLEOTIDE SEQUENCE [LARGE SCALE GENOMIC DNA]</scope>
    <source>
        <strain evidence="4">CCUG 61697</strain>
    </source>
</reference>
<keyword evidence="1" id="KW-1133">Transmembrane helix</keyword>
<keyword evidence="1" id="KW-0472">Membrane</keyword>
<accession>A0ABW3J5R7</accession>
<dbReference type="Proteomes" id="UP001597102">
    <property type="component" value="Unassembled WGS sequence"/>
</dbReference>
<protein>
    <recommendedName>
        <fullName evidence="2">Linalool dehydratase/isomerase domain-containing protein</fullName>
    </recommendedName>
</protein>
<name>A0ABW3J5R7_9HYPH</name>
<dbReference type="RefSeq" id="WP_379084651.1">
    <property type="nucleotide sequence ID" value="NZ_JBHTJO010000001.1"/>
</dbReference>
<sequence>MAIYFAIQSTFNAFRWFERTWAECSAGTRRRGGFVALHALVAGAGTVAGFAADSASIAAFGLGLAFPGAGFLAPDLVGIDTLFETGCYVVAAAALFSGALVLWLATGNVIAPPVTWLGTAMWAALLADDSSRSLSPLYTLLPFGAVTATIALALIQRPKPRSAEPAPRVHFTRTDLPREAKALSPRTVELTRLLLDRCLQSRDAFAGFDHRDQFQTAALRYQLNFMSYALSLLQVECVPAFDGYLLEAQEALADKMQAYEVWSYWRAENLWGNLSLDADPVSRDNIMFSGFLATQLALAWNASGGRDVTGGGLSFRLPSGRAFEYSQRELLDTVSSGYDRSPFVLQACEPNWIYPLCNLITAAGLKASDSAFGTDRWTRLAPHFHRALQRDFTRPDGSLIPFRSALTGFASPVGGGAVMQTLPCLFLNGLSPDLAQRHWGLGRRAIESRGARRAIWPVDTGNYRLSRAGGYAASAAAAAELGDDDMASILLHHLEHEHPAVSDRGAMHRPGVSLWAHALELMARVGRHDALARLISEGPQTRSGIRLAEISYDTASVASAHAEGNGIRFVLQPHIPGALASMRFTGFAPEQNCVLRRSDGTGHSFMSDATGEVSVKIRIDRRSSLALHAAGA</sequence>
<feature type="transmembrane region" description="Helical" evidence="1">
    <location>
        <begin position="110"/>
        <end position="127"/>
    </location>
</feature>
<feature type="transmembrane region" description="Helical" evidence="1">
    <location>
        <begin position="134"/>
        <end position="155"/>
    </location>
</feature>
<evidence type="ECO:0000313" key="3">
    <source>
        <dbReference type="EMBL" id="MFD0985763.1"/>
    </source>
</evidence>
<dbReference type="Pfam" id="PF18566">
    <property type="entry name" value="Ldi"/>
    <property type="match status" value="1"/>
</dbReference>
<feature type="transmembrane region" description="Helical" evidence="1">
    <location>
        <begin position="34"/>
        <end position="51"/>
    </location>
</feature>
<organism evidence="3 4">
    <name type="scientific">Methyloligella solikamskensis</name>
    <dbReference type="NCBI Taxonomy" id="1177756"/>
    <lineage>
        <taxon>Bacteria</taxon>
        <taxon>Pseudomonadati</taxon>
        <taxon>Pseudomonadota</taxon>
        <taxon>Alphaproteobacteria</taxon>
        <taxon>Hyphomicrobiales</taxon>
        <taxon>Hyphomicrobiaceae</taxon>
        <taxon>Methyloligella</taxon>
    </lineage>
</organism>
<evidence type="ECO:0000313" key="4">
    <source>
        <dbReference type="Proteomes" id="UP001597102"/>
    </source>
</evidence>
<dbReference type="InterPro" id="IPR041411">
    <property type="entry name" value="Ldi"/>
</dbReference>
<feature type="transmembrane region" description="Helical" evidence="1">
    <location>
        <begin position="57"/>
        <end position="74"/>
    </location>
</feature>
<feature type="domain" description="Linalool dehydratase/isomerase" evidence="2">
    <location>
        <begin position="220"/>
        <end position="513"/>
    </location>
</feature>
<feature type="transmembrane region" description="Helical" evidence="1">
    <location>
        <begin position="86"/>
        <end position="104"/>
    </location>
</feature>
<comment type="caution">
    <text evidence="3">The sequence shown here is derived from an EMBL/GenBank/DDBJ whole genome shotgun (WGS) entry which is preliminary data.</text>
</comment>
<keyword evidence="4" id="KW-1185">Reference proteome</keyword>